<name>A0A382RBL2_9ZZZZ</name>
<feature type="domain" description="Cytochrome c" evidence="5">
    <location>
        <begin position="42"/>
        <end position="127"/>
    </location>
</feature>
<gene>
    <name evidence="6" type="ORF">METZ01_LOCUS347967</name>
</gene>
<evidence type="ECO:0000313" key="6">
    <source>
        <dbReference type="EMBL" id="SVC95113.1"/>
    </source>
</evidence>
<evidence type="ECO:0000256" key="3">
    <source>
        <dbReference type="ARBA" id="ARBA00023004"/>
    </source>
</evidence>
<dbReference type="GO" id="GO:0009055">
    <property type="term" value="F:electron transfer activity"/>
    <property type="evidence" value="ECO:0007669"/>
    <property type="project" value="InterPro"/>
</dbReference>
<reference evidence="6" key="1">
    <citation type="submission" date="2018-05" db="EMBL/GenBank/DDBJ databases">
        <authorList>
            <person name="Lanie J.A."/>
            <person name="Ng W.-L."/>
            <person name="Kazmierczak K.M."/>
            <person name="Andrzejewski T.M."/>
            <person name="Davidsen T.M."/>
            <person name="Wayne K.J."/>
            <person name="Tettelin H."/>
            <person name="Glass J.I."/>
            <person name="Rusch D."/>
            <person name="Podicherti R."/>
            <person name="Tsui H.-C.T."/>
            <person name="Winkler M.E."/>
        </authorList>
    </citation>
    <scope>NUCLEOTIDE SEQUENCE</scope>
</reference>
<evidence type="ECO:0000259" key="5">
    <source>
        <dbReference type="PROSITE" id="PS51007"/>
    </source>
</evidence>
<keyword evidence="2" id="KW-0479">Metal-binding</keyword>
<proteinExistence type="predicted"/>
<dbReference type="AlphaFoldDB" id="A0A382RBL2"/>
<keyword evidence="3" id="KW-0408">Iron</keyword>
<evidence type="ECO:0000256" key="4">
    <source>
        <dbReference type="SAM" id="MobiDB-lite"/>
    </source>
</evidence>
<dbReference type="EMBL" id="UINC01120556">
    <property type="protein sequence ID" value="SVC95113.1"/>
    <property type="molecule type" value="Genomic_DNA"/>
</dbReference>
<keyword evidence="1" id="KW-0349">Heme</keyword>
<sequence length="156" mass="17859">MRQELRSWSSTWPIALAFALIATLSLPGNVFAAEPGDDDEPTYSMEVSRIFQANCQICHQPGQIGPMSLLTYQDARRYARRIRSVVALREMPPYQYDHDVGIQELQQDWRMSEEDIQTILDWVDAGAPEGDPDDLPEPLTFPDMNEWRLGDEYGQP</sequence>
<dbReference type="GO" id="GO:0046872">
    <property type="term" value="F:metal ion binding"/>
    <property type="evidence" value="ECO:0007669"/>
    <property type="project" value="UniProtKB-KW"/>
</dbReference>
<dbReference type="GO" id="GO:0020037">
    <property type="term" value="F:heme binding"/>
    <property type="evidence" value="ECO:0007669"/>
    <property type="project" value="InterPro"/>
</dbReference>
<dbReference type="InterPro" id="IPR009056">
    <property type="entry name" value="Cyt_c-like_dom"/>
</dbReference>
<evidence type="ECO:0000256" key="2">
    <source>
        <dbReference type="ARBA" id="ARBA00022723"/>
    </source>
</evidence>
<feature type="non-terminal residue" evidence="6">
    <location>
        <position position="156"/>
    </location>
</feature>
<dbReference type="InterPro" id="IPR036909">
    <property type="entry name" value="Cyt_c-like_dom_sf"/>
</dbReference>
<evidence type="ECO:0000256" key="1">
    <source>
        <dbReference type="ARBA" id="ARBA00022617"/>
    </source>
</evidence>
<feature type="region of interest" description="Disordered" evidence="4">
    <location>
        <begin position="124"/>
        <end position="156"/>
    </location>
</feature>
<organism evidence="6">
    <name type="scientific">marine metagenome</name>
    <dbReference type="NCBI Taxonomy" id="408172"/>
    <lineage>
        <taxon>unclassified sequences</taxon>
        <taxon>metagenomes</taxon>
        <taxon>ecological metagenomes</taxon>
    </lineage>
</organism>
<dbReference type="SUPFAM" id="SSF46626">
    <property type="entry name" value="Cytochrome c"/>
    <property type="match status" value="1"/>
</dbReference>
<accession>A0A382RBL2</accession>
<feature type="compositionally biased region" description="Basic and acidic residues" evidence="4">
    <location>
        <begin position="145"/>
        <end position="156"/>
    </location>
</feature>
<dbReference type="PROSITE" id="PS51007">
    <property type="entry name" value="CYTC"/>
    <property type="match status" value="1"/>
</dbReference>
<protein>
    <recommendedName>
        <fullName evidence="5">Cytochrome c domain-containing protein</fullName>
    </recommendedName>
</protein>